<accession>A0AAU9UL71</accession>
<keyword evidence="1" id="KW-1133">Transmembrane helix</keyword>
<organism evidence="2 3">
    <name type="scientific">Euphydryas editha</name>
    <name type="common">Edith's checkerspot</name>
    <dbReference type="NCBI Taxonomy" id="104508"/>
    <lineage>
        <taxon>Eukaryota</taxon>
        <taxon>Metazoa</taxon>
        <taxon>Ecdysozoa</taxon>
        <taxon>Arthropoda</taxon>
        <taxon>Hexapoda</taxon>
        <taxon>Insecta</taxon>
        <taxon>Pterygota</taxon>
        <taxon>Neoptera</taxon>
        <taxon>Endopterygota</taxon>
        <taxon>Lepidoptera</taxon>
        <taxon>Glossata</taxon>
        <taxon>Ditrysia</taxon>
        <taxon>Papilionoidea</taxon>
        <taxon>Nymphalidae</taxon>
        <taxon>Nymphalinae</taxon>
        <taxon>Euphydryas</taxon>
    </lineage>
</organism>
<feature type="transmembrane region" description="Helical" evidence="1">
    <location>
        <begin position="581"/>
        <end position="604"/>
    </location>
</feature>
<dbReference type="Proteomes" id="UP001153954">
    <property type="component" value="Unassembled WGS sequence"/>
</dbReference>
<comment type="caution">
    <text evidence="2">The sequence shown here is derived from an EMBL/GenBank/DDBJ whole genome shotgun (WGS) entry which is preliminary data.</text>
</comment>
<name>A0AAU9UL71_EUPED</name>
<keyword evidence="3" id="KW-1185">Reference proteome</keyword>
<gene>
    <name evidence="2" type="ORF">EEDITHA_LOCUS13771</name>
</gene>
<dbReference type="AlphaFoldDB" id="A0AAU9UL71"/>
<keyword evidence="1" id="KW-0812">Transmembrane</keyword>
<keyword evidence="1" id="KW-0472">Membrane</keyword>
<reference evidence="2" key="1">
    <citation type="submission" date="2022-03" db="EMBL/GenBank/DDBJ databases">
        <authorList>
            <person name="Tunstrom K."/>
        </authorList>
    </citation>
    <scope>NUCLEOTIDE SEQUENCE</scope>
</reference>
<proteinExistence type="predicted"/>
<dbReference type="EMBL" id="CAKOGL010000020">
    <property type="protein sequence ID" value="CAH2098676.1"/>
    <property type="molecule type" value="Genomic_DNA"/>
</dbReference>
<evidence type="ECO:0000313" key="3">
    <source>
        <dbReference type="Proteomes" id="UP001153954"/>
    </source>
</evidence>
<evidence type="ECO:0000313" key="2">
    <source>
        <dbReference type="EMBL" id="CAH2098676.1"/>
    </source>
</evidence>
<protein>
    <submittedName>
        <fullName evidence="2">Uncharacterized protein</fullName>
    </submittedName>
</protein>
<sequence>METLEKDFKMNLNEQQNFNDKIITSDIDVKIKNNDDGINISHQSLESHIQKVNSDTLITLMDLGSTLSVENMIRTNISKSSHNLDNISIQSKTTLKPENSNSSHNDDFHSINNIKSVMKLENKNNQNSSKIWPLIEYVEQITTCDRKKEKVENPFSTGVLNVALAQVNNVSVLDYNKKTDMSIDIKSQENILFRESLTSAESFLSESDTVTFSSSFDISKSNSIKDNSPNINLKENSSATLIPSQDLDEVNSFNDNFVIAKTSSYFKNNNSDRTLIIPGLADDLSIPKNNDLQTFNNQDLKPALLDTIINMKIYPDLPKINLIQENNFENLNNVIIAKETFRIPTLNKLENSSKCATKENFSKTTFIKSFSVEDDGDRRNHICLPSENTIREMLTRTEKMQKRSCSEESHNYTPAEDLCEKLTTFFDIAIHRLEESLLEKIRNELKQALTVFEKWNIPNADTNKTKSDISIKIVKPHSLDEELQCCLIQNDIIDELTLNLNNEGNPALTRSNKNSMQAVNIKTEHKLDVIKSPVPHLSKDTTLGYSVAASSSEGLKLKYSAKNQCVMRLISRPIKFFKENMIVIVSVPLFCFVLFLIYSFLVLVKTFW</sequence>
<evidence type="ECO:0000256" key="1">
    <source>
        <dbReference type="SAM" id="Phobius"/>
    </source>
</evidence>